<dbReference type="EMBL" id="JABDJR010000557">
    <property type="protein sequence ID" value="NNF07848.1"/>
    <property type="molecule type" value="Genomic_DNA"/>
</dbReference>
<dbReference type="AlphaFoldDB" id="A0A7Y2E9R8"/>
<sequence>DNLRAGKAKGFLAPRLSMCVASLKETVTLLNSLNRDAFQLVSMEDDFDSEIASGAETIRVLAKLERELFSNSVKSGLASARAEGQQLGRPRIKIDERRIVKLSKKKSIREIARITGNAPTTVWRVLQETKR</sequence>
<name>A0A7Y2E9R8_UNCEI</name>
<dbReference type="GO" id="GO:0003677">
    <property type="term" value="F:DNA binding"/>
    <property type="evidence" value="ECO:0007669"/>
    <property type="project" value="InterPro"/>
</dbReference>
<organism evidence="2 3">
    <name type="scientific">Eiseniibacteriota bacterium</name>
    <dbReference type="NCBI Taxonomy" id="2212470"/>
    <lineage>
        <taxon>Bacteria</taxon>
        <taxon>Candidatus Eiseniibacteriota</taxon>
    </lineage>
</organism>
<comment type="caution">
    <text evidence="2">The sequence shown here is derived from an EMBL/GenBank/DDBJ whole genome shotgun (WGS) entry which is preliminary data.</text>
</comment>
<dbReference type="Proteomes" id="UP000547674">
    <property type="component" value="Unassembled WGS sequence"/>
</dbReference>
<proteinExistence type="predicted"/>
<dbReference type="InterPro" id="IPR006119">
    <property type="entry name" value="Resolv_N"/>
</dbReference>
<feature type="non-terminal residue" evidence="2">
    <location>
        <position position="1"/>
    </location>
</feature>
<feature type="domain" description="Resolvase/invertase-type recombinase catalytic" evidence="1">
    <location>
        <begin position="2"/>
        <end position="85"/>
    </location>
</feature>
<protein>
    <submittedName>
        <fullName evidence="2">Recombinase family protein</fullName>
    </submittedName>
</protein>
<gene>
    <name evidence="2" type="ORF">HKN21_13880</name>
</gene>
<dbReference type="InterPro" id="IPR036162">
    <property type="entry name" value="Resolvase-like_N_sf"/>
</dbReference>
<dbReference type="Gene3D" id="3.40.50.1390">
    <property type="entry name" value="Resolvase, N-terminal catalytic domain"/>
    <property type="match status" value="1"/>
</dbReference>
<dbReference type="Pfam" id="PF00239">
    <property type="entry name" value="Resolvase"/>
    <property type="match status" value="1"/>
</dbReference>
<dbReference type="GO" id="GO:0000150">
    <property type="term" value="F:DNA strand exchange activity"/>
    <property type="evidence" value="ECO:0007669"/>
    <property type="project" value="InterPro"/>
</dbReference>
<evidence type="ECO:0000313" key="2">
    <source>
        <dbReference type="EMBL" id="NNF07848.1"/>
    </source>
</evidence>
<evidence type="ECO:0000313" key="3">
    <source>
        <dbReference type="Proteomes" id="UP000547674"/>
    </source>
</evidence>
<evidence type="ECO:0000259" key="1">
    <source>
        <dbReference type="Pfam" id="PF00239"/>
    </source>
</evidence>
<accession>A0A7Y2E9R8</accession>
<reference evidence="2 3" key="1">
    <citation type="submission" date="2020-03" db="EMBL/GenBank/DDBJ databases">
        <title>Metabolic flexibility allows generalist bacteria to become dominant in a frequently disturbed ecosystem.</title>
        <authorList>
            <person name="Chen Y.-J."/>
            <person name="Leung P.M."/>
            <person name="Bay S.K."/>
            <person name="Hugenholtz P."/>
            <person name="Kessler A.J."/>
            <person name="Shelley G."/>
            <person name="Waite D.W."/>
            <person name="Cook P.L."/>
            <person name="Greening C."/>
        </authorList>
    </citation>
    <scope>NUCLEOTIDE SEQUENCE [LARGE SCALE GENOMIC DNA]</scope>
    <source>
        <strain evidence="2">SS_bin_28</strain>
    </source>
</reference>